<keyword evidence="12" id="KW-1185">Reference proteome</keyword>
<proteinExistence type="inferred from homology"/>
<keyword evidence="5 9" id="KW-0371">Homeobox</keyword>
<evidence type="ECO:0000256" key="5">
    <source>
        <dbReference type="ARBA" id="ARBA00023155"/>
    </source>
</evidence>
<evidence type="ECO:0000256" key="9">
    <source>
        <dbReference type="RuleBase" id="RU000682"/>
    </source>
</evidence>
<evidence type="ECO:0000256" key="2">
    <source>
        <dbReference type="ARBA" id="ARBA00022473"/>
    </source>
</evidence>
<dbReference type="PANTHER" id="PTHR45940">
    <property type="entry name" value="WUSCHEL-RELATED HOMEOBOX 1-RELATED"/>
    <property type="match status" value="1"/>
</dbReference>
<keyword evidence="6" id="KW-0804">Transcription</keyword>
<feature type="domain" description="Homeobox" evidence="10">
    <location>
        <begin position="7"/>
        <end position="67"/>
    </location>
</feature>
<evidence type="ECO:0000313" key="11">
    <source>
        <dbReference type="EMBL" id="KAI9165487.1"/>
    </source>
</evidence>
<name>A0AAD5IJV2_ACENE</name>
<dbReference type="PANTHER" id="PTHR45940:SF2">
    <property type="entry name" value="WUSCHEL-RELATED HOMEOBOX 1"/>
    <property type="match status" value="1"/>
</dbReference>
<comment type="subcellular location">
    <subcellularLocation>
        <location evidence="1 9">Nucleus</location>
    </subcellularLocation>
</comment>
<dbReference type="InterPro" id="IPR044555">
    <property type="entry name" value="WUSCHEL-like"/>
</dbReference>
<keyword evidence="3" id="KW-0805">Transcription regulation</keyword>
<evidence type="ECO:0000313" key="12">
    <source>
        <dbReference type="Proteomes" id="UP001064489"/>
    </source>
</evidence>
<reference evidence="11" key="2">
    <citation type="submission" date="2023-02" db="EMBL/GenBank/DDBJ databases">
        <authorList>
            <person name="Swenson N.G."/>
            <person name="Wegrzyn J.L."/>
            <person name="Mcevoy S.L."/>
        </authorList>
    </citation>
    <scope>NUCLEOTIDE SEQUENCE</scope>
    <source>
        <strain evidence="11">91603</strain>
        <tissue evidence="11">Leaf</tissue>
    </source>
</reference>
<evidence type="ECO:0000256" key="6">
    <source>
        <dbReference type="ARBA" id="ARBA00023163"/>
    </source>
</evidence>
<comment type="caution">
    <text evidence="11">The sequence shown here is derived from an EMBL/GenBank/DDBJ whole genome shotgun (WGS) entry which is preliminary data.</text>
</comment>
<gene>
    <name evidence="11" type="ORF">LWI28_014938</name>
</gene>
<evidence type="ECO:0000256" key="4">
    <source>
        <dbReference type="ARBA" id="ARBA00023125"/>
    </source>
</evidence>
<evidence type="ECO:0000256" key="8">
    <source>
        <dbReference type="ARBA" id="ARBA00024040"/>
    </source>
</evidence>
<dbReference type="Pfam" id="PF00046">
    <property type="entry name" value="Homeodomain"/>
    <property type="match status" value="1"/>
</dbReference>
<dbReference type="Proteomes" id="UP001064489">
    <property type="component" value="Chromosome 10"/>
</dbReference>
<evidence type="ECO:0000256" key="3">
    <source>
        <dbReference type="ARBA" id="ARBA00023015"/>
    </source>
</evidence>
<dbReference type="GO" id="GO:0005634">
    <property type="term" value="C:nucleus"/>
    <property type="evidence" value="ECO:0007669"/>
    <property type="project" value="UniProtKB-SubCell"/>
</dbReference>
<dbReference type="GO" id="GO:0003677">
    <property type="term" value="F:DNA binding"/>
    <property type="evidence" value="ECO:0007669"/>
    <property type="project" value="UniProtKB-KW"/>
</dbReference>
<evidence type="ECO:0000256" key="7">
    <source>
        <dbReference type="ARBA" id="ARBA00023242"/>
    </source>
</evidence>
<dbReference type="InterPro" id="IPR001356">
    <property type="entry name" value="HD"/>
</dbReference>
<comment type="similarity">
    <text evidence="8">Belongs to the WUS homeobox family.</text>
</comment>
<evidence type="ECO:0000259" key="10">
    <source>
        <dbReference type="Pfam" id="PF00046"/>
    </source>
</evidence>
<keyword evidence="4 9" id="KW-0238">DNA-binding</keyword>
<evidence type="ECO:0000256" key="1">
    <source>
        <dbReference type="ARBA" id="ARBA00004123"/>
    </source>
</evidence>
<dbReference type="InterPro" id="IPR009057">
    <property type="entry name" value="Homeodomain-like_sf"/>
</dbReference>
<dbReference type="GO" id="GO:0099402">
    <property type="term" value="P:plant organ development"/>
    <property type="evidence" value="ECO:0007669"/>
    <property type="project" value="InterPro"/>
</dbReference>
<reference evidence="11" key="1">
    <citation type="journal article" date="2022" name="Plant J.">
        <title>Strategies of tolerance reflected in two North American maple genomes.</title>
        <authorList>
            <person name="McEvoy S.L."/>
            <person name="Sezen U.U."/>
            <person name="Trouern-Trend A."/>
            <person name="McMahon S.M."/>
            <person name="Schaberg P.G."/>
            <person name="Yang J."/>
            <person name="Wegrzyn J.L."/>
            <person name="Swenson N.G."/>
        </authorList>
    </citation>
    <scope>NUCLEOTIDE SEQUENCE</scope>
    <source>
        <strain evidence="11">91603</strain>
    </source>
</reference>
<accession>A0AAD5IJV2</accession>
<protein>
    <recommendedName>
        <fullName evidence="10">Homeobox domain-containing protein</fullName>
    </recommendedName>
</protein>
<dbReference type="EMBL" id="JAJSOW010000105">
    <property type="protein sequence ID" value="KAI9165487.1"/>
    <property type="molecule type" value="Genomic_DNA"/>
</dbReference>
<organism evidence="11 12">
    <name type="scientific">Acer negundo</name>
    <name type="common">Box elder</name>
    <dbReference type="NCBI Taxonomy" id="4023"/>
    <lineage>
        <taxon>Eukaryota</taxon>
        <taxon>Viridiplantae</taxon>
        <taxon>Streptophyta</taxon>
        <taxon>Embryophyta</taxon>
        <taxon>Tracheophyta</taxon>
        <taxon>Spermatophyta</taxon>
        <taxon>Magnoliopsida</taxon>
        <taxon>eudicotyledons</taxon>
        <taxon>Gunneridae</taxon>
        <taxon>Pentapetalae</taxon>
        <taxon>rosids</taxon>
        <taxon>malvids</taxon>
        <taxon>Sapindales</taxon>
        <taxon>Sapindaceae</taxon>
        <taxon>Hippocastanoideae</taxon>
        <taxon>Acereae</taxon>
        <taxon>Acer</taxon>
    </lineage>
</organism>
<dbReference type="SUPFAM" id="SSF46689">
    <property type="entry name" value="Homeodomain-like"/>
    <property type="match status" value="1"/>
</dbReference>
<sequence>MEAHQQARWTPTPEQIGMLKDIYYNSGIRSPTPEQIQQIIARLRQYSRIEVMNIFYWLENHISRERQKMRLAATTTTTITRDLHLINTAPSSSTGHFVNTAAQMGNYGSVTMEKSFRDCSISSGRDHIETLPLFPIHGGEDNFSTAYCNNKPDSSSYYSGRYGSDDGHGSSCPSLELSLNSYTSWSSGLM</sequence>
<dbReference type="GO" id="GO:0003700">
    <property type="term" value="F:DNA-binding transcription factor activity"/>
    <property type="evidence" value="ECO:0007669"/>
    <property type="project" value="InterPro"/>
</dbReference>
<keyword evidence="7 9" id="KW-0539">Nucleus</keyword>
<keyword evidence="2" id="KW-0217">Developmental protein</keyword>
<dbReference type="AlphaFoldDB" id="A0AAD5IJV2"/>